<comment type="function">
    <text evidence="9">Involved in lipopolysaccharide (LPS) biosynthesis. Catalyzes the transfer of 3-deoxy-D-manno-octulosonate (Kdo) residue(s) from CMP-Kdo to lipid IV(A), the tetraacyldisaccharide-1,4'-bisphosphate precursor of lipid A.</text>
</comment>
<dbReference type="SUPFAM" id="SSF53756">
    <property type="entry name" value="UDP-Glycosyltransferase/glycogen phosphorylase"/>
    <property type="match status" value="1"/>
</dbReference>
<keyword evidence="4 9" id="KW-0808">Transferase</keyword>
<comment type="catalytic activity">
    <reaction evidence="6 9">
        <text>lipid IVA (E. coli) + CMP-3-deoxy-beta-D-manno-octulosonate = alpha-Kdo-(2-&gt;6)-lipid IVA (E. coli) + CMP + H(+)</text>
        <dbReference type="Rhea" id="RHEA:28066"/>
        <dbReference type="ChEBI" id="CHEBI:15378"/>
        <dbReference type="ChEBI" id="CHEBI:58603"/>
        <dbReference type="ChEBI" id="CHEBI:60364"/>
        <dbReference type="ChEBI" id="CHEBI:60377"/>
        <dbReference type="ChEBI" id="CHEBI:85987"/>
        <dbReference type="EC" id="2.4.99.12"/>
    </reaction>
</comment>
<keyword evidence="9" id="KW-1003">Cell membrane</keyword>
<dbReference type="PANTHER" id="PTHR42755:SF1">
    <property type="entry name" value="3-DEOXY-D-MANNO-OCTULOSONIC ACID TRANSFERASE, MITOCHONDRIAL-RELATED"/>
    <property type="match status" value="1"/>
</dbReference>
<feature type="site" description="Transition state stabilizer" evidence="8">
    <location>
        <position position="210"/>
    </location>
</feature>
<evidence type="ECO:0000313" key="11">
    <source>
        <dbReference type="EMBL" id="CAA6821406.1"/>
    </source>
</evidence>
<evidence type="ECO:0000256" key="3">
    <source>
        <dbReference type="ARBA" id="ARBA00019077"/>
    </source>
</evidence>
<dbReference type="NCBIfam" id="NF004388">
    <property type="entry name" value="PRK05749.1-4"/>
    <property type="match status" value="1"/>
</dbReference>
<feature type="domain" description="3-deoxy-D-manno-octulosonic-acid transferase N-terminal" evidence="10">
    <location>
        <begin position="35"/>
        <end position="212"/>
    </location>
</feature>
<evidence type="ECO:0000256" key="4">
    <source>
        <dbReference type="ARBA" id="ARBA00022679"/>
    </source>
</evidence>
<sequence length="424" mass="47702">MSLSRFFYSLLIVLLTPLFVVRLFIKGRQSPKYRQRISERFAILPVFEAPVKIWIHAVSVGETIASKPVVEALIQEYGAEHILMTTTTPTGADTVKRLFDGRIQHCYFPYDLPVVVHAYLKKVHPDILVVIETEIWPNLWHVAKTKNIPVMMVNARLSEKATQRYLKLNNLVTETVNKATCIACRNQDDVANFKRIGARAEILQSIGDVKLDLIFDKSLRNVRHGLREEWGSHRVVWVAASTHQGEDEKVLDLYVELVKDIDDLLLIIVPRHPERFDAVSNLVVGRGLRVQRRSEDVAFDQTAEVIIGDSMGEMMMWYAAADTVLMGGSLLPIGGHNPIEPIVAGAPVVSGGHVFNFTEAYAMFTSVKAAWVEVEDEGVLQRLKLLLSDESLRKQAVAQGQVCIEQHRGAVAKNIQLIKQIIEK</sequence>
<dbReference type="GO" id="GO:0005886">
    <property type="term" value="C:plasma membrane"/>
    <property type="evidence" value="ECO:0007669"/>
    <property type="project" value="UniProtKB-SubCell"/>
</dbReference>
<feature type="active site" description="Proton acceptor" evidence="7">
    <location>
        <position position="62"/>
    </location>
</feature>
<dbReference type="Gene3D" id="3.40.50.11720">
    <property type="entry name" value="3-Deoxy-D-manno-octulosonic-acid transferase, N-terminal domain"/>
    <property type="match status" value="1"/>
</dbReference>
<dbReference type="AlphaFoldDB" id="A0A6S6U1R6"/>
<evidence type="ECO:0000256" key="2">
    <source>
        <dbReference type="ARBA" id="ARBA00012621"/>
    </source>
</evidence>
<protein>
    <recommendedName>
        <fullName evidence="3 9">3-deoxy-D-manno-octulosonic acid transferase</fullName>
        <shortName evidence="9">Kdo transferase</shortName>
        <ecNumber evidence="2 9">2.4.99.12</ecNumber>
    </recommendedName>
    <alternativeName>
        <fullName evidence="5 9">Lipid IV(A) 3-deoxy-D-manno-octulosonic acid transferase</fullName>
    </alternativeName>
</protein>
<keyword evidence="11" id="KW-0328">Glycosyltransferase</keyword>
<keyword evidence="9" id="KW-0812">Transmembrane</keyword>
<name>A0A6S6U1R6_9GAMM</name>
<evidence type="ECO:0000259" key="10">
    <source>
        <dbReference type="Pfam" id="PF04413"/>
    </source>
</evidence>
<evidence type="ECO:0000256" key="1">
    <source>
        <dbReference type="ARBA" id="ARBA00004713"/>
    </source>
</evidence>
<proteinExistence type="inferred from homology"/>
<dbReference type="GO" id="GO:0009244">
    <property type="term" value="P:lipopolysaccharide core region biosynthetic process"/>
    <property type="evidence" value="ECO:0007669"/>
    <property type="project" value="UniProtKB-UniRule"/>
</dbReference>
<dbReference type="PANTHER" id="PTHR42755">
    <property type="entry name" value="3-DEOXY-MANNO-OCTULOSONATE CYTIDYLYLTRANSFERASE"/>
    <property type="match status" value="1"/>
</dbReference>
<keyword evidence="9" id="KW-0472">Membrane</keyword>
<comment type="similarity">
    <text evidence="9">Belongs to the glycosyltransferase group 1 family.</text>
</comment>
<feature type="transmembrane region" description="Helical" evidence="9">
    <location>
        <begin position="6"/>
        <end position="25"/>
    </location>
</feature>
<organism evidence="11">
    <name type="scientific">uncultured Thiotrichaceae bacterium</name>
    <dbReference type="NCBI Taxonomy" id="298394"/>
    <lineage>
        <taxon>Bacteria</taxon>
        <taxon>Pseudomonadati</taxon>
        <taxon>Pseudomonadota</taxon>
        <taxon>Gammaproteobacteria</taxon>
        <taxon>Thiotrichales</taxon>
        <taxon>Thiotrichaceae</taxon>
        <taxon>environmental samples</taxon>
    </lineage>
</organism>
<dbReference type="InterPro" id="IPR038107">
    <property type="entry name" value="Glycos_transf_N_sf"/>
</dbReference>
<comment type="pathway">
    <text evidence="1 9">Bacterial outer membrane biogenesis; LPS core biosynthesis.</text>
</comment>
<reference evidence="11" key="1">
    <citation type="submission" date="2020-01" db="EMBL/GenBank/DDBJ databases">
        <authorList>
            <person name="Meier V. D."/>
            <person name="Meier V D."/>
        </authorList>
    </citation>
    <scope>NUCLEOTIDE SEQUENCE</scope>
    <source>
        <strain evidence="11">HLG_WM_MAG_07</strain>
    </source>
</reference>
<evidence type="ECO:0000256" key="9">
    <source>
        <dbReference type="RuleBase" id="RU365103"/>
    </source>
</evidence>
<evidence type="ECO:0000256" key="8">
    <source>
        <dbReference type="PIRSR" id="PIRSR639901-2"/>
    </source>
</evidence>
<evidence type="ECO:0000256" key="5">
    <source>
        <dbReference type="ARBA" id="ARBA00031445"/>
    </source>
</evidence>
<dbReference type="InterPro" id="IPR007507">
    <property type="entry name" value="Glycos_transf_N"/>
</dbReference>
<accession>A0A6S6U1R6</accession>
<keyword evidence="9" id="KW-1133">Transmembrane helix</keyword>
<dbReference type="InterPro" id="IPR039901">
    <property type="entry name" value="Kdotransferase"/>
</dbReference>
<dbReference type="Gene3D" id="3.40.50.2000">
    <property type="entry name" value="Glycogen Phosphorylase B"/>
    <property type="match status" value="1"/>
</dbReference>
<evidence type="ECO:0000256" key="7">
    <source>
        <dbReference type="PIRSR" id="PIRSR639901-1"/>
    </source>
</evidence>
<dbReference type="EC" id="2.4.99.12" evidence="2 9"/>
<dbReference type="GO" id="GO:0009245">
    <property type="term" value="P:lipid A biosynthetic process"/>
    <property type="evidence" value="ECO:0007669"/>
    <property type="project" value="TreeGrafter"/>
</dbReference>
<dbReference type="Pfam" id="PF04413">
    <property type="entry name" value="Glycos_transf_N"/>
    <property type="match status" value="1"/>
</dbReference>
<feature type="site" description="Transition state stabilizer" evidence="8">
    <location>
        <position position="132"/>
    </location>
</feature>
<dbReference type="EMBL" id="CACVAY010000103">
    <property type="protein sequence ID" value="CAA6821406.1"/>
    <property type="molecule type" value="Genomic_DNA"/>
</dbReference>
<dbReference type="GO" id="GO:0043842">
    <property type="term" value="F:Kdo transferase activity"/>
    <property type="evidence" value="ECO:0007669"/>
    <property type="project" value="UniProtKB-EC"/>
</dbReference>
<dbReference type="UniPathway" id="UPA00958"/>
<gene>
    <name evidence="11" type="ORF">HELGO_WM6056</name>
</gene>
<keyword evidence="9" id="KW-0448">Lipopolysaccharide biosynthesis</keyword>
<comment type="subcellular location">
    <subcellularLocation>
        <location evidence="9">Cell membrane</location>
    </subcellularLocation>
</comment>
<evidence type="ECO:0000256" key="6">
    <source>
        <dbReference type="ARBA" id="ARBA00049183"/>
    </source>
</evidence>